<feature type="non-terminal residue" evidence="5">
    <location>
        <position position="383"/>
    </location>
</feature>
<dbReference type="GO" id="GO:0005886">
    <property type="term" value="C:plasma membrane"/>
    <property type="evidence" value="ECO:0007669"/>
    <property type="project" value="TreeGrafter"/>
</dbReference>
<keyword evidence="2" id="KW-0812">Transmembrane</keyword>
<evidence type="ECO:0000256" key="3">
    <source>
        <dbReference type="ARBA" id="ARBA00022989"/>
    </source>
</evidence>
<evidence type="ECO:0000256" key="2">
    <source>
        <dbReference type="ARBA" id="ARBA00022692"/>
    </source>
</evidence>
<reference evidence="5" key="1">
    <citation type="journal article" date="2015" name="Nature">
        <title>Complex archaea that bridge the gap between prokaryotes and eukaryotes.</title>
        <authorList>
            <person name="Spang A."/>
            <person name="Saw J.H."/>
            <person name="Jorgensen S.L."/>
            <person name="Zaremba-Niedzwiedzka K."/>
            <person name="Martijn J."/>
            <person name="Lind A.E."/>
            <person name="van Eijk R."/>
            <person name="Schleper C."/>
            <person name="Guy L."/>
            <person name="Ettema T.J."/>
        </authorList>
    </citation>
    <scope>NUCLEOTIDE SEQUENCE</scope>
</reference>
<dbReference type="EMBL" id="LAZR01057802">
    <property type="protein sequence ID" value="KKK71300.1"/>
    <property type="molecule type" value="Genomic_DNA"/>
</dbReference>
<evidence type="ECO:0000313" key="5">
    <source>
        <dbReference type="EMBL" id="KKK71300.1"/>
    </source>
</evidence>
<protein>
    <recommendedName>
        <fullName evidence="6">AsmA domain-containing protein</fullName>
    </recommendedName>
</protein>
<sequence length="383" mass="41502">TAELTLTNPEHQVALAVAGDLRDLQLDVITQGQYPLTAKINADLKTTNFPFSMSANITQWLLEVDSNNLKINDVQLTGAGNADDYTLQLMAQSQLAAYPKVQLESALKGSLTHIDVENLSVLANESKATMTASARWDKGIYSEFSGKLANLKAQYLTDTVTSDLSGQFNGVFSASQQQWQLKMTDTQLGGTVDDIPFTFVSDFDLNNSLHASIEKFELVSGENKLALSGDISEQWHIKGLLHLNKSAQKKQPFTGVGEGKLAISGARLEPVVNLDVGLRDLSFADITIKDLSVKTDFNYAADWQTNVSLKVTDASVAGQQINSFTITAAGDKTDHQLQLDLAAVEGKAQLEVAGKFTNNVWQGSLTDVLLSDNVIDFTTEPAV</sequence>
<dbReference type="PANTHER" id="PTHR36985:SF1">
    <property type="entry name" value="TRANSLOCATION AND ASSEMBLY MODULE SUBUNIT TAMB"/>
    <property type="match status" value="1"/>
</dbReference>
<dbReference type="AlphaFoldDB" id="A0A0F8YC77"/>
<name>A0A0F8YC77_9ZZZZ</name>
<feature type="non-terminal residue" evidence="5">
    <location>
        <position position="1"/>
    </location>
</feature>
<dbReference type="GO" id="GO:0097347">
    <property type="term" value="C:TAM protein secretion complex"/>
    <property type="evidence" value="ECO:0007669"/>
    <property type="project" value="TreeGrafter"/>
</dbReference>
<gene>
    <name evidence="5" type="ORF">LCGC14_2915290</name>
</gene>
<keyword evidence="4" id="KW-0472">Membrane</keyword>
<evidence type="ECO:0000256" key="1">
    <source>
        <dbReference type="ARBA" id="ARBA00004167"/>
    </source>
</evidence>
<proteinExistence type="predicted"/>
<accession>A0A0F8YC77</accession>
<evidence type="ECO:0000256" key="4">
    <source>
        <dbReference type="ARBA" id="ARBA00023136"/>
    </source>
</evidence>
<comment type="subcellular location">
    <subcellularLocation>
        <location evidence="1">Membrane</location>
        <topology evidence="1">Single-pass membrane protein</topology>
    </subcellularLocation>
</comment>
<keyword evidence="3" id="KW-1133">Transmembrane helix</keyword>
<dbReference type="GO" id="GO:0009306">
    <property type="term" value="P:protein secretion"/>
    <property type="evidence" value="ECO:0007669"/>
    <property type="project" value="TreeGrafter"/>
</dbReference>
<dbReference type="PANTHER" id="PTHR36985">
    <property type="entry name" value="TRANSLOCATION AND ASSEMBLY MODULE SUBUNIT TAMB"/>
    <property type="match status" value="1"/>
</dbReference>
<comment type="caution">
    <text evidence="5">The sequence shown here is derived from an EMBL/GenBank/DDBJ whole genome shotgun (WGS) entry which is preliminary data.</text>
</comment>
<organism evidence="5">
    <name type="scientific">marine sediment metagenome</name>
    <dbReference type="NCBI Taxonomy" id="412755"/>
    <lineage>
        <taxon>unclassified sequences</taxon>
        <taxon>metagenomes</taxon>
        <taxon>ecological metagenomes</taxon>
    </lineage>
</organism>
<evidence type="ECO:0008006" key="6">
    <source>
        <dbReference type="Google" id="ProtNLM"/>
    </source>
</evidence>